<dbReference type="Gene3D" id="3.30.70.20">
    <property type="match status" value="1"/>
</dbReference>
<dbReference type="InterPro" id="IPR050572">
    <property type="entry name" value="Fe-S_Ferredoxin"/>
</dbReference>
<dbReference type="InterPro" id="IPR017896">
    <property type="entry name" value="4Fe4S_Fe-S-bd"/>
</dbReference>
<proteinExistence type="predicted"/>
<keyword evidence="3" id="KW-0408">Iron</keyword>
<dbReference type="RefSeq" id="WP_157337762.1">
    <property type="nucleotide sequence ID" value="NZ_RHLK01000012.1"/>
</dbReference>
<dbReference type="GO" id="GO:0046872">
    <property type="term" value="F:metal ion binding"/>
    <property type="evidence" value="ECO:0007669"/>
    <property type="project" value="UniProtKB-KW"/>
</dbReference>
<dbReference type="SUPFAM" id="SSF54862">
    <property type="entry name" value="4Fe-4S ferredoxins"/>
    <property type="match status" value="1"/>
</dbReference>
<keyword evidence="4" id="KW-0411">Iron-sulfur</keyword>
<dbReference type="Pfam" id="PF13187">
    <property type="entry name" value="Fer4_9"/>
    <property type="match status" value="1"/>
</dbReference>
<evidence type="ECO:0000256" key="2">
    <source>
        <dbReference type="ARBA" id="ARBA00022723"/>
    </source>
</evidence>
<dbReference type="PROSITE" id="PS00198">
    <property type="entry name" value="4FE4S_FER_1"/>
    <property type="match status" value="2"/>
</dbReference>
<dbReference type="Proteomes" id="UP000490800">
    <property type="component" value="Unassembled WGS sequence"/>
</dbReference>
<feature type="domain" description="4Fe-4S ferredoxin-type" evidence="5">
    <location>
        <begin position="31"/>
        <end position="61"/>
    </location>
</feature>
<organism evidence="6 7">
    <name type="scientific">Paenibacillus lutrae</name>
    <dbReference type="NCBI Taxonomy" id="2078573"/>
    <lineage>
        <taxon>Bacteria</taxon>
        <taxon>Bacillati</taxon>
        <taxon>Bacillota</taxon>
        <taxon>Bacilli</taxon>
        <taxon>Bacillales</taxon>
        <taxon>Paenibacillaceae</taxon>
        <taxon>Paenibacillus</taxon>
    </lineage>
</organism>
<dbReference type="PROSITE" id="PS51379">
    <property type="entry name" value="4FE4S_FER_2"/>
    <property type="match status" value="2"/>
</dbReference>
<evidence type="ECO:0000256" key="4">
    <source>
        <dbReference type="ARBA" id="ARBA00023014"/>
    </source>
</evidence>
<reference evidence="6 7" key="1">
    <citation type="journal article" date="2019" name="Microorganisms">
        <title>Paenibacillus lutrae sp. nov., A Chitinolytic Species Isolated from A River Otter in Castril Natural Park, Granada, Spain.</title>
        <authorList>
            <person name="Rodriguez M."/>
            <person name="Reina J.C."/>
            <person name="Bejar V."/>
            <person name="Llamas I."/>
        </authorList>
    </citation>
    <scope>NUCLEOTIDE SEQUENCE [LARGE SCALE GENOMIC DNA]</scope>
    <source>
        <strain evidence="6 7">N10</strain>
    </source>
</reference>
<dbReference type="PANTHER" id="PTHR43687:SF4">
    <property type="entry name" value="BLR5484 PROTEIN"/>
    <property type="match status" value="1"/>
</dbReference>
<evidence type="ECO:0000256" key="1">
    <source>
        <dbReference type="ARBA" id="ARBA00022485"/>
    </source>
</evidence>
<evidence type="ECO:0000259" key="5">
    <source>
        <dbReference type="PROSITE" id="PS51379"/>
    </source>
</evidence>
<gene>
    <name evidence="6" type="ORF">EDM21_18020</name>
</gene>
<dbReference type="InterPro" id="IPR017900">
    <property type="entry name" value="4Fe4S_Fe_S_CS"/>
</dbReference>
<keyword evidence="7" id="KW-1185">Reference proteome</keyword>
<evidence type="ECO:0000256" key="3">
    <source>
        <dbReference type="ARBA" id="ARBA00023004"/>
    </source>
</evidence>
<evidence type="ECO:0000313" key="7">
    <source>
        <dbReference type="Proteomes" id="UP000490800"/>
    </source>
</evidence>
<dbReference type="AlphaFoldDB" id="A0A7X3FKF7"/>
<keyword evidence="2" id="KW-0479">Metal-binding</keyword>
<comment type="caution">
    <text evidence="6">The sequence shown here is derived from an EMBL/GenBank/DDBJ whole genome shotgun (WGS) entry which is preliminary data.</text>
</comment>
<protein>
    <submittedName>
        <fullName evidence="6">4Fe-4S dicluster domain-containing protein</fullName>
    </submittedName>
</protein>
<feature type="domain" description="4Fe-4S ferredoxin-type" evidence="5">
    <location>
        <begin position="1"/>
        <end position="30"/>
    </location>
</feature>
<dbReference type="EMBL" id="RHLK01000012">
    <property type="protein sequence ID" value="MVP01396.1"/>
    <property type="molecule type" value="Genomic_DNA"/>
</dbReference>
<sequence length="128" mass="13644">MIELVSASRCVECGICVKVCPTNVFDEGPDRIPVIARQDDCQTCYVCEVYCPADALYVSPYGDVPGGADEEKLAESGVLGSWRALIGWGPGRTKLAKIDTTPFIDRVLPGQPPLAPGEAAFILASDPE</sequence>
<dbReference type="PANTHER" id="PTHR43687">
    <property type="entry name" value="ADENYLYLSULFATE REDUCTASE, BETA SUBUNIT"/>
    <property type="match status" value="1"/>
</dbReference>
<accession>A0A7X3FKF7</accession>
<dbReference type="OrthoDB" id="9804603at2"/>
<dbReference type="GO" id="GO:0051539">
    <property type="term" value="F:4 iron, 4 sulfur cluster binding"/>
    <property type="evidence" value="ECO:0007669"/>
    <property type="project" value="UniProtKB-KW"/>
</dbReference>
<evidence type="ECO:0000313" key="6">
    <source>
        <dbReference type="EMBL" id="MVP01396.1"/>
    </source>
</evidence>
<name>A0A7X3FKF7_9BACL</name>
<keyword evidence="1" id="KW-0004">4Fe-4S</keyword>